<keyword evidence="3" id="KW-1185">Reference proteome</keyword>
<dbReference type="Proteomes" id="UP001595696">
    <property type="component" value="Unassembled WGS sequence"/>
</dbReference>
<sequence length="124" mass="12285">MIRTNAAIAACATALTLVLAGCGGDDATASSSSSSAAATSAPQVVDAVKAGTFVVSFRSAFPALASGKDDAALSNTLNQSCGDIRAGEPEADVQASVADRVAANGRKASPEEAAAIFQMIKMMC</sequence>
<proteinExistence type="predicted"/>
<name>A0ABV8E106_9NOCA</name>
<accession>A0ABV8E106</accession>
<organism evidence="2 3">
    <name type="scientific">Nocardia jiangsuensis</name>
    <dbReference type="NCBI Taxonomy" id="1691563"/>
    <lineage>
        <taxon>Bacteria</taxon>
        <taxon>Bacillati</taxon>
        <taxon>Actinomycetota</taxon>
        <taxon>Actinomycetes</taxon>
        <taxon>Mycobacteriales</taxon>
        <taxon>Nocardiaceae</taxon>
        <taxon>Nocardia</taxon>
    </lineage>
</organism>
<protein>
    <recommendedName>
        <fullName evidence="4">DUF732 domain-containing protein</fullName>
    </recommendedName>
</protein>
<evidence type="ECO:0000313" key="2">
    <source>
        <dbReference type="EMBL" id="MFC3966091.1"/>
    </source>
</evidence>
<comment type="caution">
    <text evidence="2">The sequence shown here is derived from an EMBL/GenBank/DDBJ whole genome shotgun (WGS) entry which is preliminary data.</text>
</comment>
<keyword evidence="1" id="KW-0732">Signal</keyword>
<dbReference type="RefSeq" id="WP_378616513.1">
    <property type="nucleotide sequence ID" value="NZ_JBHSAX010000033.1"/>
</dbReference>
<feature type="signal peptide" evidence="1">
    <location>
        <begin position="1"/>
        <end position="20"/>
    </location>
</feature>
<dbReference type="PROSITE" id="PS51257">
    <property type="entry name" value="PROKAR_LIPOPROTEIN"/>
    <property type="match status" value="1"/>
</dbReference>
<evidence type="ECO:0000313" key="3">
    <source>
        <dbReference type="Proteomes" id="UP001595696"/>
    </source>
</evidence>
<gene>
    <name evidence="2" type="ORF">ACFO0B_29220</name>
</gene>
<feature type="chain" id="PRO_5045416649" description="DUF732 domain-containing protein" evidence="1">
    <location>
        <begin position="21"/>
        <end position="124"/>
    </location>
</feature>
<evidence type="ECO:0000256" key="1">
    <source>
        <dbReference type="SAM" id="SignalP"/>
    </source>
</evidence>
<reference evidence="3" key="1">
    <citation type="journal article" date="2019" name="Int. J. Syst. Evol. Microbiol.">
        <title>The Global Catalogue of Microorganisms (GCM) 10K type strain sequencing project: providing services to taxonomists for standard genome sequencing and annotation.</title>
        <authorList>
            <consortium name="The Broad Institute Genomics Platform"/>
            <consortium name="The Broad Institute Genome Sequencing Center for Infectious Disease"/>
            <person name="Wu L."/>
            <person name="Ma J."/>
        </authorList>
    </citation>
    <scope>NUCLEOTIDE SEQUENCE [LARGE SCALE GENOMIC DNA]</scope>
    <source>
        <strain evidence="3">CGMCC 4.7330</strain>
    </source>
</reference>
<dbReference type="EMBL" id="JBHSAX010000033">
    <property type="protein sequence ID" value="MFC3966091.1"/>
    <property type="molecule type" value="Genomic_DNA"/>
</dbReference>
<evidence type="ECO:0008006" key="4">
    <source>
        <dbReference type="Google" id="ProtNLM"/>
    </source>
</evidence>